<proteinExistence type="predicted"/>
<evidence type="ECO:0000313" key="3">
    <source>
        <dbReference type="Proteomes" id="UP000244446"/>
    </source>
</evidence>
<feature type="region of interest" description="Disordered" evidence="1">
    <location>
        <begin position="1"/>
        <end position="63"/>
    </location>
</feature>
<evidence type="ECO:0000313" key="2">
    <source>
        <dbReference type="EMBL" id="PVA09412.1"/>
    </source>
</evidence>
<dbReference type="AlphaFoldDB" id="A0A2T7G4Q5"/>
<reference evidence="2 3" key="1">
    <citation type="submission" date="2018-04" db="EMBL/GenBank/DDBJ databases">
        <title>Pelagivirga bohaiensis gen. nov., sp. nov., a bacterium isolated from the Bohai Sea.</title>
        <authorList>
            <person name="Ji X."/>
        </authorList>
    </citation>
    <scope>NUCLEOTIDE SEQUENCE [LARGE SCALE GENOMIC DNA]</scope>
    <source>
        <strain evidence="2 3">BH-SD19</strain>
    </source>
</reference>
<evidence type="ECO:0000256" key="1">
    <source>
        <dbReference type="SAM" id="MobiDB-lite"/>
    </source>
</evidence>
<dbReference type="OrthoDB" id="7861191at2"/>
<name>A0A2T7G4Q5_9RHOB</name>
<sequence>MNYKAQGAPKMGRNAPRHAEHNAPGSDKDPFGERAGGRPSKAELLKRMKAAQDERAKKDGGEG</sequence>
<evidence type="ECO:0008006" key="4">
    <source>
        <dbReference type="Google" id="ProtNLM"/>
    </source>
</evidence>
<dbReference type="Proteomes" id="UP000244446">
    <property type="component" value="Unassembled WGS sequence"/>
</dbReference>
<protein>
    <recommendedName>
        <fullName evidence="4">Cobalt chelatase</fullName>
    </recommendedName>
</protein>
<accession>A0A2T7G4Q5</accession>
<organism evidence="2 3">
    <name type="scientific">Pelagivirga sediminicola</name>
    <dbReference type="NCBI Taxonomy" id="2170575"/>
    <lineage>
        <taxon>Bacteria</taxon>
        <taxon>Pseudomonadati</taxon>
        <taxon>Pseudomonadota</taxon>
        <taxon>Alphaproteobacteria</taxon>
        <taxon>Rhodobacterales</taxon>
        <taxon>Paracoccaceae</taxon>
        <taxon>Pelagivirga</taxon>
    </lineage>
</organism>
<dbReference type="EMBL" id="QCYH01000008">
    <property type="protein sequence ID" value="PVA09412.1"/>
    <property type="molecule type" value="Genomic_DNA"/>
</dbReference>
<feature type="compositionally biased region" description="Basic and acidic residues" evidence="1">
    <location>
        <begin position="17"/>
        <end position="63"/>
    </location>
</feature>
<gene>
    <name evidence="2" type="ORF">DC366_13545</name>
</gene>
<comment type="caution">
    <text evidence="2">The sequence shown here is derived from an EMBL/GenBank/DDBJ whole genome shotgun (WGS) entry which is preliminary data.</text>
</comment>
<keyword evidence="3" id="KW-1185">Reference proteome</keyword>
<dbReference type="RefSeq" id="WP_108692765.1">
    <property type="nucleotide sequence ID" value="NZ_QCYH01000008.1"/>
</dbReference>